<gene>
    <name evidence="2" type="ORF">H0A76_13365</name>
</gene>
<dbReference type="Proteomes" id="UP000568751">
    <property type="component" value="Unassembled WGS sequence"/>
</dbReference>
<keyword evidence="1" id="KW-0812">Transmembrane</keyword>
<reference evidence="2 3" key="1">
    <citation type="submission" date="2020-05" db="EMBL/GenBank/DDBJ databases">
        <title>Horizontal transmission and recombination maintain forever young bacterial symbiont genomes.</title>
        <authorList>
            <person name="Russell S.L."/>
            <person name="Pepper-Tunick E."/>
            <person name="Svedberg J."/>
            <person name="Byrne A."/>
            <person name="Ruelas Castillo J."/>
            <person name="Vollmers C."/>
            <person name="Beinart R.A."/>
            <person name="Corbett-Detig R."/>
        </authorList>
    </citation>
    <scope>NUCLEOTIDE SEQUENCE [LARGE SCALE GENOMIC DNA]</scope>
    <source>
        <strain evidence="2">455</strain>
    </source>
</reference>
<evidence type="ECO:0000256" key="1">
    <source>
        <dbReference type="SAM" id="Phobius"/>
    </source>
</evidence>
<dbReference type="AlphaFoldDB" id="A0A853F517"/>
<sequence>MMVKTVSPTLVPSNDLLLYMVHVALVITVSPICLELWNMVSFLLDSDLVCHAIGDNCIANKS</sequence>
<comment type="caution">
    <text evidence="2">The sequence shown here is derived from an EMBL/GenBank/DDBJ whole genome shotgun (WGS) entry which is preliminary data.</text>
</comment>
<dbReference type="EMBL" id="JACCHT010000022">
    <property type="protein sequence ID" value="NYT28742.1"/>
    <property type="molecule type" value="Genomic_DNA"/>
</dbReference>
<keyword evidence="1" id="KW-0472">Membrane</keyword>
<evidence type="ECO:0000313" key="3">
    <source>
        <dbReference type="Proteomes" id="UP000568751"/>
    </source>
</evidence>
<name>A0A853F517_9GAMM</name>
<protein>
    <submittedName>
        <fullName evidence="2">Uncharacterized protein</fullName>
    </submittedName>
</protein>
<proteinExistence type="predicted"/>
<organism evidence="2 3">
    <name type="scientific">Candidatus Thiodubiliella endoseptemdiera</name>
    <dbReference type="NCBI Taxonomy" id="2738886"/>
    <lineage>
        <taxon>Bacteria</taxon>
        <taxon>Pseudomonadati</taxon>
        <taxon>Pseudomonadota</taxon>
        <taxon>Gammaproteobacteria</taxon>
        <taxon>Candidatus Pseudothioglobaceae</taxon>
        <taxon>Candidatus Thiodubiliella</taxon>
    </lineage>
</organism>
<evidence type="ECO:0000313" key="2">
    <source>
        <dbReference type="EMBL" id="NYT28742.1"/>
    </source>
</evidence>
<accession>A0A853F517</accession>
<feature type="transmembrane region" description="Helical" evidence="1">
    <location>
        <begin position="16"/>
        <end position="37"/>
    </location>
</feature>
<keyword evidence="1" id="KW-1133">Transmembrane helix</keyword>